<dbReference type="OrthoDB" id="9811700at2"/>
<dbReference type="KEGG" id="apai:APAC_2357"/>
<sequence length="447" mass="52610">MSYSKKRYLTYGLITIFVMVLPFIKINGNHMLLLSFEKLEFHFLGFSYNVNELFIMPFLLMLLFIGIFAITTMFGRVWCGWACPQTIFRVIYRDLIEGTLLDLRRIKNKQKDIDYSKRKNQIKKYIGLLLWFGITLIIASNFMWYFVPPEDFFAYLQDPLNHSFMIMFVLSIALFLVYDIVFMKENFCMYVCPYSRIQSVLYDDNTKQVVYDTNRGGNIYQNGEKSILNMKQWSANEECTTCEACVKVCPTHIDIRKGLQVECINCLECSDACETVMGKLGKENLIQWGSTNKVINKKFVSIFSKRNIAYFASLILCIVFAISMATQKEYFIVNINKTTQLYNIKSSEHIANNYVFTIQNRLDKEYTFDIDVQDKENFEVVRVKPFKLKPNQRVKKVVIVQTKKRMFISDKKDTPLKLKIDIKTLENNEYTMTREVSFIYPRNDLIK</sequence>
<dbReference type="RefSeq" id="WP_130234311.1">
    <property type="nucleotide sequence ID" value="NZ_BMEF01000009.1"/>
</dbReference>
<keyword evidence="6" id="KW-0411">Iron-sulfur</keyword>
<evidence type="ECO:0000256" key="6">
    <source>
        <dbReference type="ARBA" id="ARBA00023014"/>
    </source>
</evidence>
<gene>
    <name evidence="7" type="primary">ccoG1</name>
    <name evidence="7" type="ORF">APAC_2357</name>
</gene>
<dbReference type="PROSITE" id="PS51379">
    <property type="entry name" value="4FE4S_FER_2"/>
    <property type="match status" value="1"/>
</dbReference>
<proteinExistence type="predicted"/>
<dbReference type="Gene3D" id="2.60.40.10">
    <property type="entry name" value="Immunoglobulins"/>
    <property type="match status" value="1"/>
</dbReference>
<evidence type="ECO:0000313" key="8">
    <source>
        <dbReference type="Proteomes" id="UP000322726"/>
    </source>
</evidence>
<evidence type="ECO:0000256" key="1">
    <source>
        <dbReference type="ARBA" id="ARBA00022448"/>
    </source>
</evidence>
<dbReference type="InterPro" id="IPR017900">
    <property type="entry name" value="4Fe4S_Fe_S_CS"/>
</dbReference>
<keyword evidence="1" id="KW-0813">Transport</keyword>
<dbReference type="InterPro" id="IPR017896">
    <property type="entry name" value="4Fe4S_Fe-S-bd"/>
</dbReference>
<keyword evidence="8" id="KW-1185">Reference proteome</keyword>
<evidence type="ECO:0000256" key="3">
    <source>
        <dbReference type="ARBA" id="ARBA00022723"/>
    </source>
</evidence>
<organism evidence="7 8">
    <name type="scientific">Malaciobacter pacificus</name>
    <dbReference type="NCBI Taxonomy" id="1080223"/>
    <lineage>
        <taxon>Bacteria</taxon>
        <taxon>Pseudomonadati</taxon>
        <taxon>Campylobacterota</taxon>
        <taxon>Epsilonproteobacteria</taxon>
        <taxon>Campylobacterales</taxon>
        <taxon>Arcobacteraceae</taxon>
        <taxon>Malaciobacter</taxon>
    </lineage>
</organism>
<dbReference type="InterPro" id="IPR032879">
    <property type="entry name" value="FixG_C"/>
</dbReference>
<name>A0A5C2H904_9BACT</name>
<dbReference type="Proteomes" id="UP000322726">
    <property type="component" value="Chromosome"/>
</dbReference>
<evidence type="ECO:0000256" key="4">
    <source>
        <dbReference type="ARBA" id="ARBA00022982"/>
    </source>
</evidence>
<dbReference type="PANTHER" id="PTHR30176">
    <property type="entry name" value="FERREDOXIN-TYPE PROTEIN NAPH"/>
    <property type="match status" value="1"/>
</dbReference>
<dbReference type="AlphaFoldDB" id="A0A5C2H904"/>
<accession>A0A5C2H904</accession>
<dbReference type="InterPro" id="IPR051684">
    <property type="entry name" value="Electron_Trans/Redox"/>
</dbReference>
<dbReference type="GO" id="GO:0046872">
    <property type="term" value="F:metal ion binding"/>
    <property type="evidence" value="ECO:0007669"/>
    <property type="project" value="UniProtKB-KW"/>
</dbReference>
<dbReference type="NCBIfam" id="TIGR02745">
    <property type="entry name" value="ccoG_rdxA_fixG"/>
    <property type="match status" value="1"/>
</dbReference>
<dbReference type="PANTHER" id="PTHR30176:SF3">
    <property type="entry name" value="FERREDOXIN-TYPE PROTEIN NAPH"/>
    <property type="match status" value="1"/>
</dbReference>
<evidence type="ECO:0000256" key="5">
    <source>
        <dbReference type="ARBA" id="ARBA00023004"/>
    </source>
</evidence>
<dbReference type="SUPFAM" id="SSF54862">
    <property type="entry name" value="4Fe-4S ferredoxins"/>
    <property type="match status" value="1"/>
</dbReference>
<dbReference type="Pfam" id="PF13746">
    <property type="entry name" value="Fer4_18"/>
    <property type="match status" value="1"/>
</dbReference>
<keyword evidence="2" id="KW-0004">4Fe-4S</keyword>
<reference evidence="7 8" key="3">
    <citation type="submission" date="2019-09" db="EMBL/GenBank/DDBJ databases">
        <title>Taxonomic note: a critical rebuttal of the proposed division of the genus Arcobacter into six genera, emended descriptions of Arcobacter anaerophilus and the genus Arcobacter, and an assessment of genus-level boundaries for Epsilonproteobacteria using in silico genomic comparator tools.</title>
        <authorList>
            <person name="On S.L.W."/>
            <person name="Miller W.G."/>
            <person name="Biggs P."/>
            <person name="Cornelius A."/>
            <person name="Vandamme P."/>
        </authorList>
    </citation>
    <scope>NUCLEOTIDE SEQUENCE [LARGE SCALE GENOMIC DNA]</scope>
    <source>
        <strain evidence="7 8">LMG 26638</strain>
    </source>
</reference>
<dbReference type="GO" id="GO:0051539">
    <property type="term" value="F:4 iron, 4 sulfur cluster binding"/>
    <property type="evidence" value="ECO:0007669"/>
    <property type="project" value="UniProtKB-KW"/>
</dbReference>
<dbReference type="Pfam" id="PF12801">
    <property type="entry name" value="Fer4_5"/>
    <property type="match status" value="1"/>
</dbReference>
<evidence type="ECO:0000256" key="2">
    <source>
        <dbReference type="ARBA" id="ARBA00022485"/>
    </source>
</evidence>
<dbReference type="EMBL" id="CP035928">
    <property type="protein sequence ID" value="QEP35417.1"/>
    <property type="molecule type" value="Genomic_DNA"/>
</dbReference>
<keyword evidence="5" id="KW-0408">Iron</keyword>
<dbReference type="GO" id="GO:0005886">
    <property type="term" value="C:plasma membrane"/>
    <property type="evidence" value="ECO:0007669"/>
    <property type="project" value="TreeGrafter"/>
</dbReference>
<dbReference type="Gene3D" id="3.30.70.20">
    <property type="match status" value="1"/>
</dbReference>
<dbReference type="InterPro" id="IPR013783">
    <property type="entry name" value="Ig-like_fold"/>
</dbReference>
<reference evidence="7 8" key="2">
    <citation type="submission" date="2019-09" db="EMBL/GenBank/DDBJ databases">
        <title>Complete genome sequencing of four Arcobacter species reveals a diverse suite of mobile elements.</title>
        <authorList>
            <person name="Miller W.G."/>
            <person name="Yee E."/>
            <person name="Bono J.L."/>
        </authorList>
    </citation>
    <scope>NUCLEOTIDE SEQUENCE [LARGE SCALE GENOMIC DNA]</scope>
    <source>
        <strain evidence="7 8">LMG 26638</strain>
    </source>
</reference>
<reference evidence="8" key="1">
    <citation type="submission" date="2019-09" db="EMBL/GenBank/DDBJ databases">
        <title>Complete genome sequencing of four Arcobacter species reveals a diverse suite of mobile elements.</title>
        <authorList>
            <person name="On S.L.W."/>
            <person name="Miller W.G."/>
            <person name="Biggs P."/>
            <person name="Cornelius A."/>
            <person name="Vandamme P."/>
        </authorList>
    </citation>
    <scope>NUCLEOTIDE SEQUENCE [LARGE SCALE GENOMIC DNA]</scope>
    <source>
        <strain evidence="8">LMG 26638</strain>
    </source>
</reference>
<evidence type="ECO:0000313" key="7">
    <source>
        <dbReference type="EMBL" id="QEP35417.1"/>
    </source>
</evidence>
<protein>
    <submittedName>
        <fullName evidence="7">Cytochrome c oxidase accessory protein</fullName>
    </submittedName>
</protein>
<dbReference type="InterPro" id="IPR014116">
    <property type="entry name" value="Cyt_c_oxidase_cbb3_FixG"/>
</dbReference>
<dbReference type="Pfam" id="PF11614">
    <property type="entry name" value="FixG_C"/>
    <property type="match status" value="1"/>
</dbReference>
<keyword evidence="3" id="KW-0479">Metal-binding</keyword>
<keyword evidence="4" id="KW-0249">Electron transport</keyword>
<dbReference type="PROSITE" id="PS00198">
    <property type="entry name" value="4FE4S_FER_1"/>
    <property type="match status" value="2"/>
</dbReference>